<protein>
    <submittedName>
        <fullName evidence="1">915_t:CDS:1</fullName>
    </submittedName>
</protein>
<dbReference type="Proteomes" id="UP000789901">
    <property type="component" value="Unassembled WGS sequence"/>
</dbReference>
<keyword evidence="2" id="KW-1185">Reference proteome</keyword>
<reference evidence="1 2" key="1">
    <citation type="submission" date="2021-06" db="EMBL/GenBank/DDBJ databases">
        <authorList>
            <person name="Kallberg Y."/>
            <person name="Tangrot J."/>
            <person name="Rosling A."/>
        </authorList>
    </citation>
    <scope>NUCLEOTIDE SEQUENCE [LARGE SCALE GENOMIC DNA]</scope>
    <source>
        <strain evidence="1 2">120-4 pot B 10/14</strain>
    </source>
</reference>
<evidence type="ECO:0000313" key="2">
    <source>
        <dbReference type="Proteomes" id="UP000789901"/>
    </source>
</evidence>
<sequence length="196" mass="22656">VLNFEPKNLKEAVNLFEKPEDEYFDANNSILETVVIIQNNGDEPIYIPNDKHKLLSLGTTSEQGITRFRVYSKKVGTAITYSSETDEKLCFMIYQICEETKIHFITYLNSYPISIPISNKNHDMASSLEIFLQIEAIFQINLKVIEKIQKIADQINVEESEHFETPLEYLRSSVKHLQLHINNFLVFMPIVIIATI</sequence>
<evidence type="ECO:0000313" key="1">
    <source>
        <dbReference type="EMBL" id="CAG8729095.1"/>
    </source>
</evidence>
<organism evidence="1 2">
    <name type="scientific">Gigaspora margarita</name>
    <dbReference type="NCBI Taxonomy" id="4874"/>
    <lineage>
        <taxon>Eukaryota</taxon>
        <taxon>Fungi</taxon>
        <taxon>Fungi incertae sedis</taxon>
        <taxon>Mucoromycota</taxon>
        <taxon>Glomeromycotina</taxon>
        <taxon>Glomeromycetes</taxon>
        <taxon>Diversisporales</taxon>
        <taxon>Gigasporaceae</taxon>
        <taxon>Gigaspora</taxon>
    </lineage>
</organism>
<dbReference type="EMBL" id="CAJVQB010009334">
    <property type="protein sequence ID" value="CAG8729095.1"/>
    <property type="molecule type" value="Genomic_DNA"/>
</dbReference>
<name>A0ABN7V6D5_GIGMA</name>
<accession>A0ABN7V6D5</accession>
<gene>
    <name evidence="1" type="ORF">GMARGA_LOCUS14222</name>
</gene>
<proteinExistence type="predicted"/>
<comment type="caution">
    <text evidence="1">The sequence shown here is derived from an EMBL/GenBank/DDBJ whole genome shotgun (WGS) entry which is preliminary data.</text>
</comment>
<feature type="non-terminal residue" evidence="1">
    <location>
        <position position="1"/>
    </location>
</feature>